<evidence type="ECO:0000313" key="2">
    <source>
        <dbReference type="EMBL" id="OYQ42290.1"/>
    </source>
</evidence>
<feature type="transmembrane region" description="Helical" evidence="1">
    <location>
        <begin position="100"/>
        <end position="121"/>
    </location>
</feature>
<keyword evidence="1" id="KW-0812">Transmembrane</keyword>
<name>A0A255ZNP3_9FLAO</name>
<sequence length="164" mass="19297">MYIELAVYCLFIVVMLRGLYLAGYTSCMLLAWRFFVVYAALQIQPSLAQLIGLLFELPRQICQNCAFIGAYILLEAYQRSQIIDLASTYRFQNLGIINNFIGVGAYTMQFMLIFGILMCYFERAFEMQYYPEFFWFYENPIIQQSMRLACFVFPRFDFEANAAF</sequence>
<dbReference type="RefSeq" id="WP_094487086.1">
    <property type="nucleotide sequence ID" value="NZ_NOXX01000215.1"/>
</dbReference>
<keyword evidence="1" id="KW-0472">Membrane</keyword>
<reference evidence="2 3" key="1">
    <citation type="submission" date="2017-07" db="EMBL/GenBank/DDBJ databases">
        <title>Flavobacterium cyanobacteriorum sp. nov., isolated from cyanobacterial aggregates in a eutrophic lake.</title>
        <authorList>
            <person name="Cai H."/>
        </authorList>
    </citation>
    <scope>NUCLEOTIDE SEQUENCE [LARGE SCALE GENOMIC DNA]</scope>
    <source>
        <strain evidence="2 3">TH167</strain>
    </source>
</reference>
<dbReference type="Proteomes" id="UP000216035">
    <property type="component" value="Unassembled WGS sequence"/>
</dbReference>
<proteinExistence type="predicted"/>
<protein>
    <submittedName>
        <fullName evidence="2">Uncharacterized protein</fullName>
    </submittedName>
</protein>
<organism evidence="2 3">
    <name type="scientific">Flavobacterium aurantiibacter</name>
    <dbReference type="NCBI Taxonomy" id="2023067"/>
    <lineage>
        <taxon>Bacteria</taxon>
        <taxon>Pseudomonadati</taxon>
        <taxon>Bacteroidota</taxon>
        <taxon>Flavobacteriia</taxon>
        <taxon>Flavobacteriales</taxon>
        <taxon>Flavobacteriaceae</taxon>
        <taxon>Flavobacterium</taxon>
    </lineage>
</organism>
<comment type="caution">
    <text evidence="2">The sequence shown here is derived from an EMBL/GenBank/DDBJ whole genome shotgun (WGS) entry which is preliminary data.</text>
</comment>
<accession>A0A255ZNP3</accession>
<evidence type="ECO:0000256" key="1">
    <source>
        <dbReference type="SAM" id="Phobius"/>
    </source>
</evidence>
<dbReference type="EMBL" id="NOXX01000215">
    <property type="protein sequence ID" value="OYQ42290.1"/>
    <property type="molecule type" value="Genomic_DNA"/>
</dbReference>
<feature type="transmembrane region" description="Helical" evidence="1">
    <location>
        <begin position="5"/>
        <end position="24"/>
    </location>
</feature>
<keyword evidence="3" id="KW-1185">Reference proteome</keyword>
<evidence type="ECO:0000313" key="3">
    <source>
        <dbReference type="Proteomes" id="UP000216035"/>
    </source>
</evidence>
<dbReference type="AlphaFoldDB" id="A0A255ZNP3"/>
<keyword evidence="1" id="KW-1133">Transmembrane helix</keyword>
<gene>
    <name evidence="2" type="ORF">CHX27_12375</name>
</gene>